<accession>A0ABP9V2D9</accession>
<evidence type="ECO:0000313" key="3">
    <source>
        <dbReference type="Proteomes" id="UP001424741"/>
    </source>
</evidence>
<keyword evidence="3" id="KW-1185">Reference proteome</keyword>
<dbReference type="EMBL" id="BAABRL010000010">
    <property type="protein sequence ID" value="GAA5496848.1"/>
    <property type="molecule type" value="Genomic_DNA"/>
</dbReference>
<evidence type="ECO:0000313" key="2">
    <source>
        <dbReference type="EMBL" id="GAA5496848.1"/>
    </source>
</evidence>
<comment type="caution">
    <text evidence="2">The sequence shown here is derived from an EMBL/GenBank/DDBJ whole genome shotgun (WGS) entry which is preliminary data.</text>
</comment>
<dbReference type="Proteomes" id="UP001424741">
    <property type="component" value="Unassembled WGS sequence"/>
</dbReference>
<gene>
    <name evidence="2" type="ORF">Rhal01_03035</name>
</gene>
<dbReference type="RefSeq" id="WP_346189450.1">
    <property type="nucleotide sequence ID" value="NZ_BAABRL010000010.1"/>
</dbReference>
<proteinExistence type="predicted"/>
<organism evidence="2 3">
    <name type="scientific">Rubritalea halochordaticola</name>
    <dbReference type="NCBI Taxonomy" id="714537"/>
    <lineage>
        <taxon>Bacteria</taxon>
        <taxon>Pseudomonadati</taxon>
        <taxon>Verrucomicrobiota</taxon>
        <taxon>Verrucomicrobiia</taxon>
        <taxon>Verrucomicrobiales</taxon>
        <taxon>Rubritaleaceae</taxon>
        <taxon>Rubritalea</taxon>
    </lineage>
</organism>
<feature type="chain" id="PRO_5045989138" evidence="1">
    <location>
        <begin position="23"/>
        <end position="422"/>
    </location>
</feature>
<keyword evidence="1" id="KW-0732">Signal</keyword>
<feature type="signal peptide" evidence="1">
    <location>
        <begin position="1"/>
        <end position="22"/>
    </location>
</feature>
<protein>
    <submittedName>
        <fullName evidence="2">Uncharacterized protein</fullName>
    </submittedName>
</protein>
<reference evidence="2 3" key="1">
    <citation type="submission" date="2024-02" db="EMBL/GenBank/DDBJ databases">
        <title>Rubritalea halochordaticola NBRC 107102.</title>
        <authorList>
            <person name="Ichikawa N."/>
            <person name="Katano-Makiyama Y."/>
            <person name="Hidaka K."/>
        </authorList>
    </citation>
    <scope>NUCLEOTIDE SEQUENCE [LARGE SCALE GENOMIC DNA]</scope>
    <source>
        <strain evidence="2 3">NBRC 107102</strain>
    </source>
</reference>
<sequence length="422" mass="46239">MKKRHLIAFPAAALIAGSTLNAQSVNPDLNQAASKVDLSGSYVELNRIDGDIQLLTEYLQLIVEVARKNGEDIPENFDIAKLMTATGLDSLKATAMSNTKQGDIWLNQAYLQTDGSGIFSIVGETNKQYTAPTMCPAGTDLALQLTLDLRKAPEIARKVAESVGKKDTLESQITMELPDLGLSIEDSLKKSHIVLNLAIDLDPTKTIALGENKMPRPNLVARADGLVWLWDKFGDELIQSQGMPLKKTEKDGVITYAVPEDMAPALQGYAPLLVVDKNKDQIWVASSADFLAKSQTSGQQLADDPAFKAAWAGMPATGNSMAYISKELVNQLETLYKTAEKEGLLNDEDFQKAKPLIDRLIQDLTKPKTGYVFAFGNDGSGIHLANKTAFPSKYGRYLQSVMPIIEKFQEEKCEKDEDSHEE</sequence>
<evidence type="ECO:0000256" key="1">
    <source>
        <dbReference type="SAM" id="SignalP"/>
    </source>
</evidence>
<name>A0ABP9V2D9_9BACT</name>